<dbReference type="RefSeq" id="XP_062794742.1">
    <property type="nucleotide sequence ID" value="XM_062938691.1"/>
</dbReference>
<evidence type="ECO:0000313" key="3">
    <source>
        <dbReference type="Proteomes" id="UP001329825"/>
    </source>
</evidence>
<dbReference type="GeneID" id="87959126"/>
<keyword evidence="3" id="KW-1185">Reference proteome</keyword>
<evidence type="ECO:0000256" key="1">
    <source>
        <dbReference type="SAM" id="MobiDB-lite"/>
    </source>
</evidence>
<proteinExistence type="predicted"/>
<reference evidence="2 3" key="1">
    <citation type="submission" date="2024-01" db="EMBL/GenBank/DDBJ databases">
        <title>Comparative genomics of Cryptococcus and Kwoniella reveals pathogenesis evolution and contrasting modes of karyotype evolution via chromosome fusion or intercentromeric recombination.</title>
        <authorList>
            <person name="Coelho M.A."/>
            <person name="David-Palma M."/>
            <person name="Shea T."/>
            <person name="Bowers K."/>
            <person name="McGinley-Smith S."/>
            <person name="Mohammad A.W."/>
            <person name="Gnirke A."/>
            <person name="Yurkov A.M."/>
            <person name="Nowrousian M."/>
            <person name="Sun S."/>
            <person name="Cuomo C.A."/>
            <person name="Heitman J."/>
        </authorList>
    </citation>
    <scope>NUCLEOTIDE SEQUENCE [LARGE SCALE GENOMIC DNA]</scope>
    <source>
        <strain evidence="2">CBS 11374</strain>
    </source>
</reference>
<feature type="compositionally biased region" description="Acidic residues" evidence="1">
    <location>
        <begin position="71"/>
        <end position="94"/>
    </location>
</feature>
<dbReference type="EMBL" id="CP141890">
    <property type="protein sequence ID" value="WRT70003.1"/>
    <property type="molecule type" value="Genomic_DNA"/>
</dbReference>
<name>A0ABZ1D891_9TREE</name>
<organism evidence="2 3">
    <name type="scientific">Kwoniella shivajii</name>
    <dbReference type="NCBI Taxonomy" id="564305"/>
    <lineage>
        <taxon>Eukaryota</taxon>
        <taxon>Fungi</taxon>
        <taxon>Dikarya</taxon>
        <taxon>Basidiomycota</taxon>
        <taxon>Agaricomycotina</taxon>
        <taxon>Tremellomycetes</taxon>
        <taxon>Tremellales</taxon>
        <taxon>Cryptococcaceae</taxon>
        <taxon>Kwoniella</taxon>
    </lineage>
</organism>
<sequence length="186" mass="20693">MLISPGVIHSVLTSLLSSEPSSGPHTALLIYPTGQLVSSAYIPLDESSDSQDGDDAQKSDCQDVNVNGNDNDNDNEEEHDDDNDNDDDDDDEPYLEYQERKRLLLGLASQWNENESGKMECELGKLHFTYISLPPTPQPPSNSKDTLPPVKPYPVDGFILVLNGTKAVDWKILVEKAEEFKSKWRS</sequence>
<accession>A0ABZ1D891</accession>
<dbReference type="Proteomes" id="UP001329825">
    <property type="component" value="Chromosome 10"/>
</dbReference>
<gene>
    <name evidence="2" type="ORF">IL334_006996</name>
</gene>
<feature type="region of interest" description="Disordered" evidence="1">
    <location>
        <begin position="44"/>
        <end position="98"/>
    </location>
</feature>
<evidence type="ECO:0000313" key="2">
    <source>
        <dbReference type="EMBL" id="WRT70003.1"/>
    </source>
</evidence>
<protein>
    <submittedName>
        <fullName evidence="2">Uncharacterized protein</fullName>
    </submittedName>
</protein>